<sequence length="464" mass="49075">MSEHTDHAVVVGASMGGLVAARALSEAYAHVTVVERDPLPDVGLPGGATARRGVPQGRHAHGLLARGREALEELFPGLTDELIGYGVPPTDLQSGFRWINGGRLLCQAPSGLTALGVSRPLLESALRARVRALPNVTVADSCDAAGLTASGDGRRVTGLRVLRRGDSRTEEIVAADLVVDATGRGSRGPQWLAALGYPAPATERVEVGLTYASRSYRRAEDAPQGVAIAGTLANPRGGVAIPQEGDRWIVSIGGMLGDAAPLDHDGYTAFASTLPSPAIHELIRDAEPLSDPLRFRYLASTRRRYERLHRFPEGYLVFGDAISSFNPVYGQGMTVAALEALLLRECLREGTGGLAGRFLGSAARIVDIPWDISVGADLRFPGVAGRRTAKVRTVNAYLERLHRAAEHDPVVGRAFLRVVNLLDRPERLMAPGIAWRVLAARPSTAPTAAVAPVRVVVGAGAAAD</sequence>
<dbReference type="PANTHER" id="PTHR43422">
    <property type="entry name" value="THIAMINE THIAZOLE SYNTHASE"/>
    <property type="match status" value="1"/>
</dbReference>
<dbReference type="InterPro" id="IPR002938">
    <property type="entry name" value="FAD-bd"/>
</dbReference>
<dbReference type="SUPFAM" id="SSF51905">
    <property type="entry name" value="FAD/NAD(P)-binding domain"/>
    <property type="match status" value="1"/>
</dbReference>
<dbReference type="Proteomes" id="UP001597402">
    <property type="component" value="Unassembled WGS sequence"/>
</dbReference>
<dbReference type="RefSeq" id="WP_376878843.1">
    <property type="nucleotide sequence ID" value="NZ_JBHUHP010000018.1"/>
</dbReference>
<proteinExistence type="predicted"/>
<evidence type="ECO:0000259" key="1">
    <source>
        <dbReference type="Pfam" id="PF01494"/>
    </source>
</evidence>
<gene>
    <name evidence="2" type="ORF">ACFSHS_17550</name>
</gene>
<evidence type="ECO:0000313" key="2">
    <source>
        <dbReference type="EMBL" id="MFD2093367.1"/>
    </source>
</evidence>
<dbReference type="Pfam" id="PF01494">
    <property type="entry name" value="FAD_binding_3"/>
    <property type="match status" value="1"/>
</dbReference>
<name>A0ABW4XD81_9ACTN</name>
<accession>A0ABW4XD81</accession>
<dbReference type="Gene3D" id="3.50.50.60">
    <property type="entry name" value="FAD/NAD(P)-binding domain"/>
    <property type="match status" value="1"/>
</dbReference>
<reference evidence="3" key="1">
    <citation type="journal article" date="2019" name="Int. J. Syst. Evol. Microbiol.">
        <title>The Global Catalogue of Microorganisms (GCM) 10K type strain sequencing project: providing services to taxonomists for standard genome sequencing and annotation.</title>
        <authorList>
            <consortium name="The Broad Institute Genomics Platform"/>
            <consortium name="The Broad Institute Genome Sequencing Center for Infectious Disease"/>
            <person name="Wu L."/>
            <person name="Ma J."/>
        </authorList>
    </citation>
    <scope>NUCLEOTIDE SEQUENCE [LARGE SCALE GENOMIC DNA]</scope>
    <source>
        <strain evidence="3">JCM 3338</strain>
    </source>
</reference>
<protein>
    <submittedName>
        <fullName evidence="2">FAD-dependent oxidoreductase</fullName>
    </submittedName>
</protein>
<dbReference type="PANTHER" id="PTHR43422:SF3">
    <property type="entry name" value="THIAMINE THIAZOLE SYNTHASE"/>
    <property type="match status" value="1"/>
</dbReference>
<organism evidence="2 3">
    <name type="scientific">Blastococcus deserti</name>
    <dbReference type="NCBI Taxonomy" id="2259033"/>
    <lineage>
        <taxon>Bacteria</taxon>
        <taxon>Bacillati</taxon>
        <taxon>Actinomycetota</taxon>
        <taxon>Actinomycetes</taxon>
        <taxon>Geodermatophilales</taxon>
        <taxon>Geodermatophilaceae</taxon>
        <taxon>Blastococcus</taxon>
    </lineage>
</organism>
<evidence type="ECO:0000313" key="3">
    <source>
        <dbReference type="Proteomes" id="UP001597402"/>
    </source>
</evidence>
<dbReference type="InterPro" id="IPR036188">
    <property type="entry name" value="FAD/NAD-bd_sf"/>
</dbReference>
<feature type="domain" description="FAD-binding" evidence="1">
    <location>
        <begin position="8"/>
        <end position="353"/>
    </location>
</feature>
<comment type="caution">
    <text evidence="2">The sequence shown here is derived from an EMBL/GenBank/DDBJ whole genome shotgun (WGS) entry which is preliminary data.</text>
</comment>
<dbReference type="EMBL" id="JBHUHP010000018">
    <property type="protein sequence ID" value="MFD2093367.1"/>
    <property type="molecule type" value="Genomic_DNA"/>
</dbReference>
<keyword evidence="3" id="KW-1185">Reference proteome</keyword>